<dbReference type="Gene3D" id="3.20.20.70">
    <property type="entry name" value="Aldolase class I"/>
    <property type="match status" value="1"/>
</dbReference>
<dbReference type="Pfam" id="PF00701">
    <property type="entry name" value="DHDPS"/>
    <property type="match status" value="1"/>
</dbReference>
<evidence type="ECO:0000256" key="13">
    <source>
        <dbReference type="PIRNR" id="PIRNR001365"/>
    </source>
</evidence>
<feature type="binding site" evidence="12">
    <location>
        <position position="209"/>
    </location>
    <ligand>
        <name>pyruvate</name>
        <dbReference type="ChEBI" id="CHEBI:15361"/>
    </ligand>
</feature>
<evidence type="ECO:0000256" key="9">
    <source>
        <dbReference type="ARBA" id="ARBA00023239"/>
    </source>
</evidence>
<dbReference type="PATRIC" id="fig|1121477.3.peg.277"/>
<dbReference type="SMART" id="SM01130">
    <property type="entry name" value="DHDPS"/>
    <property type="match status" value="1"/>
</dbReference>
<dbReference type="PRINTS" id="PR00146">
    <property type="entry name" value="DHPICSNTHASE"/>
</dbReference>
<keyword evidence="6 12" id="KW-0028">Amino-acid biosynthesis</keyword>
<dbReference type="EMBL" id="FQVC01000006">
    <property type="protein sequence ID" value="SHF31240.1"/>
    <property type="molecule type" value="Genomic_DNA"/>
</dbReference>
<keyword evidence="7 12" id="KW-0220">Diaminopimelate biosynthesis</keyword>
<dbReference type="NCBIfam" id="TIGR00674">
    <property type="entry name" value="dapA"/>
    <property type="match status" value="1"/>
</dbReference>
<dbReference type="InterPro" id="IPR002220">
    <property type="entry name" value="DapA-like"/>
</dbReference>
<comment type="catalytic activity">
    <reaction evidence="11 12">
        <text>L-aspartate 4-semialdehyde + pyruvate = (2S,4S)-4-hydroxy-2,3,4,5-tetrahydrodipicolinate + H2O + H(+)</text>
        <dbReference type="Rhea" id="RHEA:34171"/>
        <dbReference type="ChEBI" id="CHEBI:15361"/>
        <dbReference type="ChEBI" id="CHEBI:15377"/>
        <dbReference type="ChEBI" id="CHEBI:15378"/>
        <dbReference type="ChEBI" id="CHEBI:67139"/>
        <dbReference type="ChEBI" id="CHEBI:537519"/>
        <dbReference type="EC" id="4.3.3.7"/>
    </reaction>
</comment>
<evidence type="ECO:0000256" key="14">
    <source>
        <dbReference type="PIRSR" id="PIRSR001365-1"/>
    </source>
</evidence>
<keyword evidence="18" id="KW-1185">Reference proteome</keyword>
<name>A0A0F5LCM6_9HYPH</name>
<gene>
    <name evidence="12" type="primary">dapA</name>
    <name evidence="17" type="ORF">SAMN02745223_02315</name>
    <name evidence="16" type="ORF">VW29_17630</name>
</gene>
<evidence type="ECO:0000256" key="4">
    <source>
        <dbReference type="ARBA" id="ARBA00012086"/>
    </source>
</evidence>
<dbReference type="InterPro" id="IPR020624">
    <property type="entry name" value="Schiff_base-form_aldolases_CS"/>
</dbReference>
<reference evidence="17 19" key="2">
    <citation type="submission" date="2016-11" db="EMBL/GenBank/DDBJ databases">
        <authorList>
            <person name="Jaros S."/>
            <person name="Januszkiewicz K."/>
            <person name="Wedrychowicz H."/>
        </authorList>
    </citation>
    <scope>NUCLEOTIDE SEQUENCE [LARGE SCALE GENOMIC DNA]</scope>
    <source>
        <strain evidence="17 19">DSM 17137</strain>
    </source>
</reference>
<reference evidence="16 18" key="1">
    <citation type="submission" date="2015-03" db="EMBL/GenBank/DDBJ databases">
        <authorList>
            <person name="Hassan Y.I."/>
            <person name="Lepp D."/>
            <person name="Zhou T."/>
        </authorList>
    </citation>
    <scope>NUCLEOTIDE SEQUENCE [LARGE SCALE GENOMIC DNA]</scope>
    <source>
        <strain evidence="16 18">DSM 17137</strain>
    </source>
</reference>
<evidence type="ECO:0000313" key="16">
    <source>
        <dbReference type="EMBL" id="KKB79382.1"/>
    </source>
</evidence>
<accession>A0A0F5LCM6</accession>
<dbReference type="RefSeq" id="WP_046136585.1">
    <property type="nucleotide sequence ID" value="NZ_FQVC01000006.1"/>
</dbReference>
<dbReference type="SUPFAM" id="SSF51569">
    <property type="entry name" value="Aldolase"/>
    <property type="match status" value="1"/>
</dbReference>
<dbReference type="HAMAP" id="MF_00418">
    <property type="entry name" value="DapA"/>
    <property type="match status" value="1"/>
</dbReference>
<dbReference type="STRING" id="1121477.SAMN02745223_02315"/>
<evidence type="ECO:0000256" key="15">
    <source>
        <dbReference type="PIRSR" id="PIRSR001365-2"/>
    </source>
</evidence>
<feature type="binding site" evidence="12 15">
    <location>
        <position position="50"/>
    </location>
    <ligand>
        <name>pyruvate</name>
        <dbReference type="ChEBI" id="CHEBI:15361"/>
    </ligand>
</feature>
<dbReference type="UniPathway" id="UPA00034">
    <property type="reaction ID" value="UER00017"/>
</dbReference>
<comment type="subcellular location">
    <subcellularLocation>
        <location evidence="12">Cytoplasm</location>
    </subcellularLocation>
</comment>
<feature type="site" description="Part of a proton relay during catalysis" evidence="12">
    <location>
        <position position="112"/>
    </location>
</feature>
<dbReference type="GO" id="GO:0019877">
    <property type="term" value="P:diaminopimelate biosynthetic process"/>
    <property type="evidence" value="ECO:0007669"/>
    <property type="project" value="UniProtKB-UniRule"/>
</dbReference>
<dbReference type="GO" id="GO:0005829">
    <property type="term" value="C:cytosol"/>
    <property type="evidence" value="ECO:0007669"/>
    <property type="project" value="TreeGrafter"/>
</dbReference>
<dbReference type="PANTHER" id="PTHR12128">
    <property type="entry name" value="DIHYDRODIPICOLINATE SYNTHASE"/>
    <property type="match status" value="1"/>
</dbReference>
<dbReference type="Proteomes" id="UP000184533">
    <property type="component" value="Unassembled WGS sequence"/>
</dbReference>
<evidence type="ECO:0000256" key="1">
    <source>
        <dbReference type="ARBA" id="ARBA00003294"/>
    </source>
</evidence>
<comment type="similarity">
    <text evidence="3 12 13">Belongs to the DapA family.</text>
</comment>
<evidence type="ECO:0000256" key="5">
    <source>
        <dbReference type="ARBA" id="ARBA00022490"/>
    </source>
</evidence>
<dbReference type="OrthoDB" id="9782828at2"/>
<evidence type="ECO:0000256" key="7">
    <source>
        <dbReference type="ARBA" id="ARBA00022915"/>
    </source>
</evidence>
<evidence type="ECO:0000256" key="12">
    <source>
        <dbReference type="HAMAP-Rule" id="MF_00418"/>
    </source>
</evidence>
<evidence type="ECO:0000256" key="2">
    <source>
        <dbReference type="ARBA" id="ARBA00005120"/>
    </source>
</evidence>
<dbReference type="InterPro" id="IPR013785">
    <property type="entry name" value="Aldolase_TIM"/>
</dbReference>
<feature type="active site" description="Proton donor/acceptor" evidence="12 14">
    <location>
        <position position="138"/>
    </location>
</feature>
<sequence>MTDYRAQLAGVFTALVTPFKGDAIDYDAFDALVERQLAAGIAGLVPVGTTGEAATLSDDEAAELIARTVRLAAGRAIVMAGAGANDTRTAIAKALRAEAAGADMLLVVTPYYNKPSQAGLIAHYQAIAAATSLPIVLYSVPGRCGVEIAPETCKAILDSCANVVAIKEAGGSVERVTKLRLCCGDRLVIHSGDDGLTVPFLSAGAVGVTSVVSNYAPAAMVALVRAWQSGDTERALMLHEQLSELTAAMFIEANPGPVKAALAHLGLASADMRLPMVAMSEANWLSLAHTLGRFEASFQEIR</sequence>
<comment type="subunit">
    <text evidence="12">Homotetramer; dimer of dimers.</text>
</comment>
<dbReference type="EMBL" id="LAJF01000112">
    <property type="protein sequence ID" value="KKB79382.1"/>
    <property type="molecule type" value="Genomic_DNA"/>
</dbReference>
<dbReference type="PROSITE" id="PS00665">
    <property type="entry name" value="DHDPS_1"/>
    <property type="match status" value="1"/>
</dbReference>
<evidence type="ECO:0000256" key="10">
    <source>
        <dbReference type="ARBA" id="ARBA00023270"/>
    </source>
</evidence>
<evidence type="ECO:0000256" key="11">
    <source>
        <dbReference type="ARBA" id="ARBA00047836"/>
    </source>
</evidence>
<keyword evidence="8 12" id="KW-0457">Lysine biosynthesis</keyword>
<dbReference type="GO" id="GO:0008840">
    <property type="term" value="F:4-hydroxy-tetrahydrodipicolinate synthase activity"/>
    <property type="evidence" value="ECO:0007669"/>
    <property type="project" value="UniProtKB-UniRule"/>
</dbReference>
<proteinExistence type="inferred from homology"/>
<comment type="pathway">
    <text evidence="2 12">Amino-acid biosynthesis; L-lysine biosynthesis via DAP pathway; (S)-tetrahydrodipicolinate from L-aspartate: step 3/4.</text>
</comment>
<dbReference type="PANTHER" id="PTHR12128:SF66">
    <property type="entry name" value="4-HYDROXY-2-OXOGLUTARATE ALDOLASE, MITOCHONDRIAL"/>
    <property type="match status" value="1"/>
</dbReference>
<dbReference type="CDD" id="cd00950">
    <property type="entry name" value="DHDPS"/>
    <property type="match status" value="1"/>
</dbReference>
<evidence type="ECO:0000256" key="6">
    <source>
        <dbReference type="ARBA" id="ARBA00022605"/>
    </source>
</evidence>
<comment type="function">
    <text evidence="1 12">Catalyzes the condensation of (S)-aspartate-beta-semialdehyde [(S)-ASA] and pyruvate to 4-hydroxy-tetrahydrodipicolinate (HTPA).</text>
</comment>
<comment type="caution">
    <text evidence="12">Was originally thought to be a dihydrodipicolinate synthase (DHDPS), catalyzing the condensation of (S)-aspartate-beta-semialdehyde [(S)-ASA] and pyruvate to dihydrodipicolinate (DHDP). However, it was shown in E.coli that the product of the enzymatic reaction is not dihydrodipicolinate but in fact (4S)-4-hydroxy-2,3,4,5-tetrahydro-(2S)-dipicolinic acid (HTPA), and that the consecutive dehydration reaction leading to DHDP is not spontaneous but catalyzed by DapB.</text>
</comment>
<dbReference type="InterPro" id="IPR005263">
    <property type="entry name" value="DapA"/>
</dbReference>
<dbReference type="GO" id="GO:0009089">
    <property type="term" value="P:lysine biosynthetic process via diaminopimelate"/>
    <property type="evidence" value="ECO:0007669"/>
    <property type="project" value="UniProtKB-UniRule"/>
</dbReference>
<dbReference type="PIRSF" id="PIRSF001365">
    <property type="entry name" value="DHDPS"/>
    <property type="match status" value="1"/>
</dbReference>
<keyword evidence="9 12" id="KW-0456">Lyase</keyword>
<feature type="site" description="Part of a proton relay during catalysis" evidence="12">
    <location>
        <position position="49"/>
    </location>
</feature>
<organism evidence="16 18">
    <name type="scientific">Devosia limi DSM 17137</name>
    <dbReference type="NCBI Taxonomy" id="1121477"/>
    <lineage>
        <taxon>Bacteria</taxon>
        <taxon>Pseudomonadati</taxon>
        <taxon>Pseudomonadota</taxon>
        <taxon>Alphaproteobacteria</taxon>
        <taxon>Hyphomicrobiales</taxon>
        <taxon>Devosiaceae</taxon>
        <taxon>Devosia</taxon>
    </lineage>
</organism>
<evidence type="ECO:0000256" key="8">
    <source>
        <dbReference type="ARBA" id="ARBA00023154"/>
    </source>
</evidence>
<evidence type="ECO:0000313" key="18">
    <source>
        <dbReference type="Proteomes" id="UP000033608"/>
    </source>
</evidence>
<evidence type="ECO:0000313" key="17">
    <source>
        <dbReference type="EMBL" id="SHF31240.1"/>
    </source>
</evidence>
<protein>
    <recommendedName>
        <fullName evidence="4 12">4-hydroxy-tetrahydrodipicolinate synthase</fullName>
        <shortName evidence="12">HTPA synthase</shortName>
        <ecNumber evidence="4 12">4.3.3.7</ecNumber>
    </recommendedName>
</protein>
<keyword evidence="5 12" id="KW-0963">Cytoplasm</keyword>
<dbReference type="EC" id="4.3.3.7" evidence="4 12"/>
<keyword evidence="10 12" id="KW-0704">Schiff base</keyword>
<dbReference type="AlphaFoldDB" id="A0A0F5LCM6"/>
<evidence type="ECO:0000313" key="19">
    <source>
        <dbReference type="Proteomes" id="UP000184533"/>
    </source>
</evidence>
<feature type="active site" description="Schiff-base intermediate with substrate" evidence="12 14">
    <location>
        <position position="167"/>
    </location>
</feature>
<evidence type="ECO:0000256" key="3">
    <source>
        <dbReference type="ARBA" id="ARBA00007592"/>
    </source>
</evidence>
<dbReference type="Proteomes" id="UP000033608">
    <property type="component" value="Unassembled WGS sequence"/>
</dbReference>